<feature type="domain" description="C2 NT-type" evidence="2">
    <location>
        <begin position="9"/>
        <end position="163"/>
    </location>
</feature>
<dbReference type="PANTHER" id="PTHR31182">
    <property type="entry name" value="C2 NT-TYPE DOMAIN-CONTAINING PROTEIN"/>
    <property type="match status" value="1"/>
</dbReference>
<protein>
    <submittedName>
        <fullName evidence="3">Structural maintenance of chromosomes flexible hinge domain protein</fullName>
    </submittedName>
</protein>
<feature type="compositionally biased region" description="Basic and acidic residues" evidence="1">
    <location>
        <begin position="233"/>
        <end position="242"/>
    </location>
</feature>
<feature type="compositionally biased region" description="Basic and acidic residues" evidence="1">
    <location>
        <begin position="666"/>
        <end position="678"/>
    </location>
</feature>
<feature type="compositionally biased region" description="Polar residues" evidence="1">
    <location>
        <begin position="647"/>
        <end position="661"/>
    </location>
</feature>
<feature type="compositionally biased region" description="Acidic residues" evidence="1">
    <location>
        <begin position="252"/>
        <end position="266"/>
    </location>
</feature>
<dbReference type="OrthoDB" id="733571at2759"/>
<gene>
    <name evidence="3" type="ORF">FRX31_004604</name>
</gene>
<dbReference type="EMBL" id="JABWDY010003624">
    <property type="protein sequence ID" value="KAF5205806.1"/>
    <property type="molecule type" value="Genomic_DNA"/>
</dbReference>
<evidence type="ECO:0000313" key="4">
    <source>
        <dbReference type="Proteomes" id="UP000554482"/>
    </source>
</evidence>
<dbReference type="Pfam" id="PF10358">
    <property type="entry name" value="NT-C2"/>
    <property type="match status" value="1"/>
</dbReference>
<comment type="caution">
    <text evidence="3">The sequence shown here is derived from an EMBL/GenBank/DDBJ whole genome shotgun (WGS) entry which is preliminary data.</text>
</comment>
<dbReference type="PROSITE" id="PS51840">
    <property type="entry name" value="C2_NT"/>
    <property type="match status" value="1"/>
</dbReference>
<evidence type="ECO:0000259" key="2">
    <source>
        <dbReference type="PROSITE" id="PS51840"/>
    </source>
</evidence>
<evidence type="ECO:0000313" key="3">
    <source>
        <dbReference type="EMBL" id="KAF5205806.1"/>
    </source>
</evidence>
<sequence length="758" mass="85273">MVVKMMRWRPWPPIMSKKFEVKLVVKRLEGFVGLTDEISRLMVEIRWKGTKNALSSLRRTVKRNSTKEEELNSDGVVEWNEEFQNMCTLSAYKENVFHPWEISFVVLNAVNQGTKNKIPVLGTASVNLADFASSTGEELFEINVPLNLASGDVELHPSINLAFRLLELRTTQESLEIVQRSVSPVPVSPRSEALSTEKDELSALKAGLRKVKILKDYVSTRRAKKAREEEDSEGRCSARSEDADFTYPFDTDSLDDCDEGDLEDSKDESNLRKSFSYGTLAHANCAGGLYYSDLRINGESEDWIYYSNRKSDFGSLRMEDTTTSVPEQSLLQSSKRSLLSWRKRKLSFRSPKAKGEPLLKKAYGEEGGDDIDFDRRQINSSDESLSLGWHKLDEGSTTNRSSVSEFGDDSFAVGSWEHKEVVSRDGNLKLSAEVFFAAIDQRSERAAGESACTALVAVIADWFQANQDLMPIRSQFDSLIREGSLEWRNLCQNETYRARFPDKHFDLETVLQAKIRPLTVAPQKSFIGFFHPDGMEEGGFDFLHGAMSFDGIWDEISRTASDSPGNANPQIYIVSWNDHFFILKVEPEAYYIIDTLGERLYEGCDQAYILKFDRETTIYRLPNETQSLDGKPSGDQKTVAVTEEKNGQLQHSNISKETSGTGEVVAKPEESENRGGEEEVVCKGKESCKEYIKSFLAAIPIRELQVDIKKGLMDSTPLHHRLQIEFHYTAISQPTPEPQAAEAAVSAMVAVVPAVEAF</sequence>
<feature type="region of interest" description="Disordered" evidence="1">
    <location>
        <begin position="645"/>
        <end position="678"/>
    </location>
</feature>
<dbReference type="AlphaFoldDB" id="A0A7J6X7N9"/>
<dbReference type="PANTHER" id="PTHR31182:SF15">
    <property type="entry name" value="F26K24.5 PROTEIN"/>
    <property type="match status" value="1"/>
</dbReference>
<keyword evidence="4" id="KW-1185">Reference proteome</keyword>
<reference evidence="3 4" key="1">
    <citation type="submission" date="2020-06" db="EMBL/GenBank/DDBJ databases">
        <title>Transcriptomic and genomic resources for Thalictrum thalictroides and T. hernandezii: Facilitating candidate gene discovery in an emerging model plant lineage.</title>
        <authorList>
            <person name="Arias T."/>
            <person name="Riano-Pachon D.M."/>
            <person name="Di Stilio V.S."/>
        </authorList>
    </citation>
    <scope>NUCLEOTIDE SEQUENCE [LARGE SCALE GENOMIC DNA]</scope>
    <source>
        <strain evidence="4">cv. WT478/WT964</strain>
        <tissue evidence="3">Leaves</tissue>
    </source>
</reference>
<organism evidence="3 4">
    <name type="scientific">Thalictrum thalictroides</name>
    <name type="common">Rue-anemone</name>
    <name type="synonym">Anemone thalictroides</name>
    <dbReference type="NCBI Taxonomy" id="46969"/>
    <lineage>
        <taxon>Eukaryota</taxon>
        <taxon>Viridiplantae</taxon>
        <taxon>Streptophyta</taxon>
        <taxon>Embryophyta</taxon>
        <taxon>Tracheophyta</taxon>
        <taxon>Spermatophyta</taxon>
        <taxon>Magnoliopsida</taxon>
        <taxon>Ranunculales</taxon>
        <taxon>Ranunculaceae</taxon>
        <taxon>Thalictroideae</taxon>
        <taxon>Thalictrum</taxon>
    </lineage>
</organism>
<proteinExistence type="predicted"/>
<dbReference type="InterPro" id="IPR019448">
    <property type="entry name" value="NT-C2"/>
</dbReference>
<feature type="region of interest" description="Disordered" evidence="1">
    <location>
        <begin position="225"/>
        <end position="268"/>
    </location>
</feature>
<accession>A0A7J6X7N9</accession>
<dbReference type="Proteomes" id="UP000554482">
    <property type="component" value="Unassembled WGS sequence"/>
</dbReference>
<name>A0A7J6X7N9_THATH</name>
<evidence type="ECO:0000256" key="1">
    <source>
        <dbReference type="SAM" id="MobiDB-lite"/>
    </source>
</evidence>